<dbReference type="Proteomes" id="UP000198535">
    <property type="component" value="Unassembled WGS sequence"/>
</dbReference>
<gene>
    <name evidence="6" type="ORF">SAMN04488696_2551</name>
</gene>
<proteinExistence type="predicted"/>
<dbReference type="InterPro" id="IPR017896">
    <property type="entry name" value="4Fe4S_Fe-S-bd"/>
</dbReference>
<dbReference type="GO" id="GO:0016491">
    <property type="term" value="F:oxidoreductase activity"/>
    <property type="evidence" value="ECO:0007669"/>
    <property type="project" value="UniProtKB-ARBA"/>
</dbReference>
<evidence type="ECO:0000256" key="1">
    <source>
        <dbReference type="ARBA" id="ARBA00022485"/>
    </source>
</evidence>
<evidence type="ECO:0000256" key="4">
    <source>
        <dbReference type="ARBA" id="ARBA00023014"/>
    </source>
</evidence>
<name>A0A1I4U485_9EURY</name>
<keyword evidence="3" id="KW-0408">Iron</keyword>
<dbReference type="PANTHER" id="PTHR24960:SF85">
    <property type="entry name" value="POLYFERREDOXIN PROTEIN VHUB"/>
    <property type="match status" value="1"/>
</dbReference>
<dbReference type="AlphaFoldDB" id="A0A1I4U485"/>
<protein>
    <submittedName>
        <fullName evidence="6">4Fe-4S dicluster domain-containing protein</fullName>
    </submittedName>
</protein>
<dbReference type="GO" id="GO:0046872">
    <property type="term" value="F:metal ion binding"/>
    <property type="evidence" value="ECO:0007669"/>
    <property type="project" value="UniProtKB-KW"/>
</dbReference>
<sequence>MEEREGFIVSLGCRKCGRCENVCPNGALYRVNGFANVDHEKCDLCMKCVKICPNKALVYME</sequence>
<keyword evidence="7" id="KW-1185">Reference proteome</keyword>
<dbReference type="PANTHER" id="PTHR24960">
    <property type="entry name" value="PHOTOSYSTEM I IRON-SULFUR CENTER-RELATED"/>
    <property type="match status" value="1"/>
</dbReference>
<dbReference type="SUPFAM" id="SSF54862">
    <property type="entry name" value="4Fe-4S ferredoxins"/>
    <property type="match status" value="1"/>
</dbReference>
<dbReference type="STRING" id="487685.SAMN04488696_2551"/>
<reference evidence="7" key="1">
    <citation type="submission" date="2016-10" db="EMBL/GenBank/DDBJ databases">
        <authorList>
            <person name="Varghese N."/>
            <person name="Submissions S."/>
        </authorList>
    </citation>
    <scope>NUCLEOTIDE SEQUENCE [LARGE SCALE GENOMIC DNA]</scope>
    <source>
        <strain evidence="7">Mob M</strain>
    </source>
</reference>
<keyword evidence="1" id="KW-0004">4Fe-4S</keyword>
<evidence type="ECO:0000259" key="5">
    <source>
        <dbReference type="PROSITE" id="PS51379"/>
    </source>
</evidence>
<feature type="domain" description="4Fe-4S ferredoxin-type" evidence="5">
    <location>
        <begin position="3"/>
        <end position="32"/>
    </location>
</feature>
<dbReference type="EMBL" id="FOUJ01000006">
    <property type="protein sequence ID" value="SFM83822.1"/>
    <property type="molecule type" value="Genomic_DNA"/>
</dbReference>
<dbReference type="Gene3D" id="3.30.70.20">
    <property type="match status" value="1"/>
</dbReference>
<evidence type="ECO:0000256" key="2">
    <source>
        <dbReference type="ARBA" id="ARBA00022723"/>
    </source>
</evidence>
<dbReference type="PROSITE" id="PS00198">
    <property type="entry name" value="4FE4S_FER_1"/>
    <property type="match status" value="1"/>
</dbReference>
<keyword evidence="2" id="KW-0479">Metal-binding</keyword>
<dbReference type="Pfam" id="PF13237">
    <property type="entry name" value="Fer4_10"/>
    <property type="match status" value="1"/>
</dbReference>
<dbReference type="PROSITE" id="PS51379">
    <property type="entry name" value="4FE4S_FER_2"/>
    <property type="match status" value="2"/>
</dbReference>
<dbReference type="InterPro" id="IPR017900">
    <property type="entry name" value="4Fe4S_Fe_S_CS"/>
</dbReference>
<keyword evidence="4" id="KW-0411">Iron-sulfur</keyword>
<feature type="domain" description="4Fe-4S ferredoxin-type" evidence="5">
    <location>
        <begin position="33"/>
        <end position="61"/>
    </location>
</feature>
<evidence type="ECO:0000256" key="3">
    <source>
        <dbReference type="ARBA" id="ARBA00023004"/>
    </source>
</evidence>
<dbReference type="GO" id="GO:0051539">
    <property type="term" value="F:4 iron, 4 sulfur cluster binding"/>
    <property type="evidence" value="ECO:0007669"/>
    <property type="project" value="UniProtKB-KW"/>
</dbReference>
<accession>A0A1I4U485</accession>
<dbReference type="InterPro" id="IPR050157">
    <property type="entry name" value="PSI_iron-sulfur_center"/>
</dbReference>
<dbReference type="OrthoDB" id="2837at2157"/>
<organism evidence="6 7">
    <name type="scientific">Methanolobus profundi</name>
    <dbReference type="NCBI Taxonomy" id="487685"/>
    <lineage>
        <taxon>Archaea</taxon>
        <taxon>Methanobacteriati</taxon>
        <taxon>Methanobacteriota</taxon>
        <taxon>Stenosarchaea group</taxon>
        <taxon>Methanomicrobia</taxon>
        <taxon>Methanosarcinales</taxon>
        <taxon>Methanosarcinaceae</taxon>
        <taxon>Methanolobus</taxon>
    </lineage>
</organism>
<evidence type="ECO:0000313" key="7">
    <source>
        <dbReference type="Proteomes" id="UP000198535"/>
    </source>
</evidence>
<evidence type="ECO:0000313" key="6">
    <source>
        <dbReference type="EMBL" id="SFM83822.1"/>
    </source>
</evidence>